<feature type="region of interest" description="Disordered" evidence="1">
    <location>
        <begin position="132"/>
        <end position="179"/>
    </location>
</feature>
<feature type="compositionally biased region" description="Acidic residues" evidence="1">
    <location>
        <begin position="148"/>
        <end position="177"/>
    </location>
</feature>
<dbReference type="InterPro" id="IPR003034">
    <property type="entry name" value="SAP_dom"/>
</dbReference>
<organism evidence="3">
    <name type="scientific">Alexandrium catenella</name>
    <name type="common">Red tide dinoflagellate</name>
    <name type="synonym">Gonyaulax catenella</name>
    <dbReference type="NCBI Taxonomy" id="2925"/>
    <lineage>
        <taxon>Eukaryota</taxon>
        <taxon>Sar</taxon>
        <taxon>Alveolata</taxon>
        <taxon>Dinophyceae</taxon>
        <taxon>Gonyaulacales</taxon>
        <taxon>Pyrocystaceae</taxon>
        <taxon>Alexandrium</taxon>
    </lineage>
</organism>
<accession>A0A7S1MN44</accession>
<dbReference type="Pfam" id="PF02037">
    <property type="entry name" value="SAP"/>
    <property type="match status" value="1"/>
</dbReference>
<evidence type="ECO:0000313" key="3">
    <source>
        <dbReference type="EMBL" id="CAD9135992.1"/>
    </source>
</evidence>
<sequence>MDAVNAEKSKLVQRQKQQKQELEKKVKKLKGAMKEAAAKELEELEEKHEAELAEFDKEKGSGGGASAKPAAAAPAAEAEPAKDAKKFRERHWSGLSKKELEDECVARGIGKKGSKEDLIQKLIIFHQDLATRAAEAGEDSDDRKSDKEDEDSEDEDGSDEEESESDDEDAVEVDQEELERQAKREKLVQKAIIFLFKEKCPGSFPLDELIDKLKMVNVANFAPEKLGYKTLEKFVKGQPPKVLLYDRKTQVISPPKTAASASSS</sequence>
<dbReference type="AlphaFoldDB" id="A0A7S1MN44"/>
<protein>
    <recommendedName>
        <fullName evidence="2">SAP domain-containing protein</fullName>
    </recommendedName>
</protein>
<evidence type="ECO:0000259" key="2">
    <source>
        <dbReference type="Pfam" id="PF02037"/>
    </source>
</evidence>
<feature type="compositionally biased region" description="Basic and acidic residues" evidence="1">
    <location>
        <begin position="32"/>
        <end position="60"/>
    </location>
</feature>
<name>A0A7S1MN44_ALECA</name>
<feature type="compositionally biased region" description="Low complexity" evidence="1">
    <location>
        <begin position="66"/>
        <end position="78"/>
    </location>
</feature>
<dbReference type="EMBL" id="HBGE01040653">
    <property type="protein sequence ID" value="CAD9135992.1"/>
    <property type="molecule type" value="Transcribed_RNA"/>
</dbReference>
<reference evidence="3" key="1">
    <citation type="submission" date="2021-01" db="EMBL/GenBank/DDBJ databases">
        <authorList>
            <person name="Corre E."/>
            <person name="Pelletier E."/>
            <person name="Niang G."/>
            <person name="Scheremetjew M."/>
            <person name="Finn R."/>
            <person name="Kale V."/>
            <person name="Holt S."/>
            <person name="Cochrane G."/>
            <person name="Meng A."/>
            <person name="Brown T."/>
            <person name="Cohen L."/>
        </authorList>
    </citation>
    <scope>NUCLEOTIDE SEQUENCE</scope>
    <source>
        <strain evidence="3">OF101</strain>
    </source>
</reference>
<evidence type="ECO:0000256" key="1">
    <source>
        <dbReference type="SAM" id="MobiDB-lite"/>
    </source>
</evidence>
<gene>
    <name evidence="3" type="ORF">ACAT0790_LOCUS24541</name>
</gene>
<feature type="compositionally biased region" description="Basic and acidic residues" evidence="1">
    <location>
        <begin position="1"/>
        <end position="10"/>
    </location>
</feature>
<feature type="compositionally biased region" description="Basic and acidic residues" evidence="1">
    <location>
        <begin position="79"/>
        <end position="93"/>
    </location>
</feature>
<feature type="region of interest" description="Disordered" evidence="1">
    <location>
        <begin position="1"/>
        <end position="93"/>
    </location>
</feature>
<feature type="domain" description="SAP" evidence="2">
    <location>
        <begin position="93"/>
        <end position="123"/>
    </location>
</feature>
<proteinExistence type="predicted"/>